<proteinExistence type="predicted"/>
<keyword evidence="2" id="KW-1185">Reference proteome</keyword>
<evidence type="ECO:0000313" key="1">
    <source>
        <dbReference type="EMBL" id="KAJ8615026.1"/>
    </source>
</evidence>
<comment type="caution">
    <text evidence="1">The sequence shown here is derived from an EMBL/GenBank/DDBJ whole genome shotgun (WGS) entry which is preliminary data.</text>
</comment>
<reference evidence="1 2" key="1">
    <citation type="journal article" date="2022" name="Hortic Res">
        <title>A haplotype resolved chromosomal level avocado genome allows analysis of novel avocado genes.</title>
        <authorList>
            <person name="Nath O."/>
            <person name="Fletcher S.J."/>
            <person name="Hayward A."/>
            <person name="Shaw L.M."/>
            <person name="Masouleh A.K."/>
            <person name="Furtado A."/>
            <person name="Henry R.J."/>
            <person name="Mitter N."/>
        </authorList>
    </citation>
    <scope>NUCLEOTIDE SEQUENCE [LARGE SCALE GENOMIC DNA]</scope>
    <source>
        <strain evidence="2">cv. Hass</strain>
    </source>
</reference>
<protein>
    <submittedName>
        <fullName evidence="1">Uncharacterized protein</fullName>
    </submittedName>
</protein>
<organism evidence="1 2">
    <name type="scientific">Persea americana</name>
    <name type="common">Avocado</name>
    <dbReference type="NCBI Taxonomy" id="3435"/>
    <lineage>
        <taxon>Eukaryota</taxon>
        <taxon>Viridiplantae</taxon>
        <taxon>Streptophyta</taxon>
        <taxon>Embryophyta</taxon>
        <taxon>Tracheophyta</taxon>
        <taxon>Spermatophyta</taxon>
        <taxon>Magnoliopsida</taxon>
        <taxon>Magnoliidae</taxon>
        <taxon>Laurales</taxon>
        <taxon>Lauraceae</taxon>
        <taxon>Persea</taxon>
    </lineage>
</organism>
<dbReference type="EMBL" id="CM056820">
    <property type="protein sequence ID" value="KAJ8615026.1"/>
    <property type="molecule type" value="Genomic_DNA"/>
</dbReference>
<name>A0ACC2K1F9_PERAE</name>
<evidence type="ECO:0000313" key="2">
    <source>
        <dbReference type="Proteomes" id="UP001234297"/>
    </source>
</evidence>
<sequence length="292" mass="31765">MDEQRGIATIINDEIEATDDSPIEAQISAPSILLRVSPFQAKTTDRVAGDGKGGVVLGGEDVAGAPADLGPKGGEGFDEDDGLDGHVEGVRDSGALEGPRWAELGTAGHEARHLQLHELDLEARPKMKGRSPSLHTKGECFFKTLSKDKMKKGANRRRGHQGQEEDGNKDDTQILTASGDQTVNNLEVGPVELKGHEGEVTAVDWFGYVRGLGHGVAAPPSSLIGLHNNQRVKELTKRATTAERQAQELAEQLQRMESQMEAQRQQMEAQMKVQMAGQKQQMEAQMDDMRSW</sequence>
<accession>A0ACC2K1F9</accession>
<gene>
    <name evidence="1" type="ORF">MRB53_034398</name>
</gene>
<dbReference type="Proteomes" id="UP001234297">
    <property type="component" value="Chromosome 12"/>
</dbReference>